<feature type="transmembrane region" description="Helical" evidence="10">
    <location>
        <begin position="363"/>
        <end position="382"/>
    </location>
</feature>
<keyword evidence="6 10" id="KW-1133">Transmembrane helix</keyword>
<organism evidence="11 12">
    <name type="scientific">Pieris macdunnoughi</name>
    <dbReference type="NCBI Taxonomy" id="345717"/>
    <lineage>
        <taxon>Eukaryota</taxon>
        <taxon>Metazoa</taxon>
        <taxon>Ecdysozoa</taxon>
        <taxon>Arthropoda</taxon>
        <taxon>Hexapoda</taxon>
        <taxon>Insecta</taxon>
        <taxon>Pterygota</taxon>
        <taxon>Neoptera</taxon>
        <taxon>Endopterygota</taxon>
        <taxon>Lepidoptera</taxon>
        <taxon>Glossata</taxon>
        <taxon>Ditrysia</taxon>
        <taxon>Papilionoidea</taxon>
        <taxon>Pieridae</taxon>
        <taxon>Pierinae</taxon>
        <taxon>Pieris</taxon>
    </lineage>
</organism>
<comment type="similarity">
    <text evidence="10">Belongs to the insect chemoreceptor superfamily. Heteromeric odorant receptor channel (TC 1.A.69) family.</text>
</comment>
<feature type="transmembrane region" description="Helical" evidence="10">
    <location>
        <begin position="30"/>
        <end position="54"/>
    </location>
</feature>
<name>A0A821NSH7_9NEOP</name>
<dbReference type="PANTHER" id="PTHR21137">
    <property type="entry name" value="ODORANT RECEPTOR"/>
    <property type="match status" value="1"/>
</dbReference>
<evidence type="ECO:0000256" key="5">
    <source>
        <dbReference type="ARBA" id="ARBA00022725"/>
    </source>
</evidence>
<evidence type="ECO:0000256" key="10">
    <source>
        <dbReference type="RuleBase" id="RU351113"/>
    </source>
</evidence>
<dbReference type="EMBL" id="CAJOBZ010000005">
    <property type="protein sequence ID" value="CAF4790054.1"/>
    <property type="molecule type" value="Genomic_DNA"/>
</dbReference>
<dbReference type="GO" id="GO:0005549">
    <property type="term" value="F:odorant binding"/>
    <property type="evidence" value="ECO:0007669"/>
    <property type="project" value="InterPro"/>
</dbReference>
<keyword evidence="2" id="KW-1003">Cell membrane</keyword>
<dbReference type="PANTHER" id="PTHR21137:SF35">
    <property type="entry name" value="ODORANT RECEPTOR 19A-RELATED"/>
    <property type="match status" value="1"/>
</dbReference>
<evidence type="ECO:0000313" key="12">
    <source>
        <dbReference type="Proteomes" id="UP000663880"/>
    </source>
</evidence>
<keyword evidence="7 10" id="KW-0472">Membrane</keyword>
<evidence type="ECO:0000313" key="11">
    <source>
        <dbReference type="EMBL" id="CAF4790054.1"/>
    </source>
</evidence>
<keyword evidence="3 10" id="KW-0716">Sensory transduction</keyword>
<feature type="transmembrane region" description="Helical" evidence="10">
    <location>
        <begin position="122"/>
        <end position="148"/>
    </location>
</feature>
<dbReference type="OrthoDB" id="7548151at2759"/>
<evidence type="ECO:0000256" key="6">
    <source>
        <dbReference type="ARBA" id="ARBA00022989"/>
    </source>
</evidence>
<reference evidence="11" key="1">
    <citation type="submission" date="2021-02" db="EMBL/GenBank/DDBJ databases">
        <authorList>
            <person name="Steward A R."/>
        </authorList>
    </citation>
    <scope>NUCLEOTIDE SEQUENCE</scope>
</reference>
<dbReference type="Proteomes" id="UP000663880">
    <property type="component" value="Unassembled WGS sequence"/>
</dbReference>
<keyword evidence="9 10" id="KW-0807">Transducer</keyword>
<evidence type="ECO:0000256" key="1">
    <source>
        <dbReference type="ARBA" id="ARBA00004651"/>
    </source>
</evidence>
<sequence length="389" mass="45222">MGDMIHCFQINGKFWYMLGIHPKPKNTFHFIYSTAFVIVFIIIYDFLFSINFFFMPNQLDLFIEELILYFTTVGVVSKVLTFVFMREKIIQLLSILKSDLFQPENEEEHHILYKANKFNVTYWRIVAVVSFTSNITHVTSPLLLHLIFGAPLSPPVCSYSFLPENTTHTFIYPIYFYQSIGIHFHMLNNVNVDTFILGLMILVMAQLDILAVKLKNVTNMPSAINHDRSQCTDADRNLILKLNSSLERYNKVAKFCELIEEVFSVSLFVQFSIASAVICVCLFRFTLPSTWQYYIFLGTYIFIMIIQILVPSWFGTRIMDKSCFLSQAIYSSDWTPQPGAYKRNMRIFVERASRPLSITGLKMFPMSLSTFTSIINTAYSFFTLLRNME</sequence>
<comment type="subcellular location">
    <subcellularLocation>
        <location evidence="1 10">Cell membrane</location>
        <topology evidence="1 10">Multi-pass membrane protein</topology>
    </subcellularLocation>
</comment>
<protein>
    <recommendedName>
        <fullName evidence="10">Odorant receptor</fullName>
    </recommendedName>
</protein>
<gene>
    <name evidence="11" type="ORF">PMACD_LOCUS2844</name>
</gene>
<feature type="transmembrane region" description="Helical" evidence="10">
    <location>
        <begin position="194"/>
        <end position="212"/>
    </location>
</feature>
<keyword evidence="12" id="KW-1185">Reference proteome</keyword>
<dbReference type="GO" id="GO:0005886">
    <property type="term" value="C:plasma membrane"/>
    <property type="evidence" value="ECO:0007669"/>
    <property type="project" value="UniProtKB-SubCell"/>
</dbReference>
<feature type="transmembrane region" description="Helical" evidence="10">
    <location>
        <begin position="262"/>
        <end position="285"/>
    </location>
</feature>
<feature type="transmembrane region" description="Helical" evidence="10">
    <location>
        <begin position="291"/>
        <end position="314"/>
    </location>
</feature>
<comment type="caution">
    <text evidence="11">The sequence shown here is derived from an EMBL/GenBank/DDBJ whole genome shotgun (WGS) entry which is preliminary data.</text>
</comment>
<dbReference type="GO" id="GO:0007165">
    <property type="term" value="P:signal transduction"/>
    <property type="evidence" value="ECO:0007669"/>
    <property type="project" value="UniProtKB-KW"/>
</dbReference>
<keyword evidence="8 10" id="KW-0675">Receptor</keyword>
<evidence type="ECO:0000256" key="3">
    <source>
        <dbReference type="ARBA" id="ARBA00022606"/>
    </source>
</evidence>
<evidence type="ECO:0000256" key="9">
    <source>
        <dbReference type="ARBA" id="ARBA00023224"/>
    </source>
</evidence>
<evidence type="ECO:0000256" key="8">
    <source>
        <dbReference type="ARBA" id="ARBA00023170"/>
    </source>
</evidence>
<dbReference type="InterPro" id="IPR004117">
    <property type="entry name" value="7tm6_olfct_rcpt"/>
</dbReference>
<keyword evidence="5 10" id="KW-0552">Olfaction</keyword>
<feature type="transmembrane region" description="Helical" evidence="10">
    <location>
        <begin position="66"/>
        <end position="85"/>
    </location>
</feature>
<accession>A0A821NSH7</accession>
<keyword evidence="4 10" id="KW-0812">Transmembrane</keyword>
<evidence type="ECO:0000256" key="4">
    <source>
        <dbReference type="ARBA" id="ARBA00022692"/>
    </source>
</evidence>
<evidence type="ECO:0000256" key="2">
    <source>
        <dbReference type="ARBA" id="ARBA00022475"/>
    </source>
</evidence>
<proteinExistence type="inferred from homology"/>
<evidence type="ECO:0000256" key="7">
    <source>
        <dbReference type="ARBA" id="ARBA00023136"/>
    </source>
</evidence>
<dbReference type="Pfam" id="PF02949">
    <property type="entry name" value="7tm_6"/>
    <property type="match status" value="1"/>
</dbReference>
<dbReference type="GO" id="GO:0004984">
    <property type="term" value="F:olfactory receptor activity"/>
    <property type="evidence" value="ECO:0007669"/>
    <property type="project" value="InterPro"/>
</dbReference>
<dbReference type="AlphaFoldDB" id="A0A821NSH7"/>